<dbReference type="PRINTS" id="PR00598">
    <property type="entry name" value="HTHMARR"/>
</dbReference>
<dbReference type="PROSITE" id="PS50995">
    <property type="entry name" value="HTH_MARR_2"/>
    <property type="match status" value="1"/>
</dbReference>
<dbReference type="InterPro" id="IPR039422">
    <property type="entry name" value="MarR/SlyA-like"/>
</dbReference>
<dbReference type="Proteomes" id="UP000244904">
    <property type="component" value="Unassembled WGS sequence"/>
</dbReference>
<protein>
    <submittedName>
        <fullName evidence="5">Transcriptional regulator HosA</fullName>
    </submittedName>
</protein>
<dbReference type="GO" id="GO:0003700">
    <property type="term" value="F:DNA-binding transcription factor activity"/>
    <property type="evidence" value="ECO:0007669"/>
    <property type="project" value="InterPro"/>
</dbReference>
<evidence type="ECO:0000313" key="6">
    <source>
        <dbReference type="Proteomes" id="UP000244904"/>
    </source>
</evidence>
<evidence type="ECO:0000256" key="3">
    <source>
        <dbReference type="ARBA" id="ARBA00023163"/>
    </source>
</evidence>
<keyword evidence="2" id="KW-0238">DNA-binding</keyword>
<dbReference type="InterPro" id="IPR036390">
    <property type="entry name" value="WH_DNA-bd_sf"/>
</dbReference>
<dbReference type="SMART" id="SM00347">
    <property type="entry name" value="HTH_MARR"/>
    <property type="match status" value="1"/>
</dbReference>
<dbReference type="PROSITE" id="PS01117">
    <property type="entry name" value="HTH_MARR_1"/>
    <property type="match status" value="1"/>
</dbReference>
<reference evidence="6" key="1">
    <citation type="submission" date="2018-03" db="EMBL/GenBank/DDBJ databases">
        <authorList>
            <person name="Rodrigo-Torres L."/>
            <person name="Arahal R. D."/>
            <person name="Lucena T."/>
        </authorList>
    </citation>
    <scope>NUCLEOTIDE SEQUENCE [LARGE SCALE GENOMIC DNA]</scope>
    <source>
        <strain evidence="6">CECT 8871</strain>
    </source>
</reference>
<keyword evidence="6" id="KW-1185">Reference proteome</keyword>
<dbReference type="GO" id="GO:0003677">
    <property type="term" value="F:DNA binding"/>
    <property type="evidence" value="ECO:0007669"/>
    <property type="project" value="UniProtKB-KW"/>
</dbReference>
<keyword evidence="1" id="KW-0805">Transcription regulation</keyword>
<dbReference type="InterPro" id="IPR036388">
    <property type="entry name" value="WH-like_DNA-bd_sf"/>
</dbReference>
<evidence type="ECO:0000259" key="4">
    <source>
        <dbReference type="PROSITE" id="PS50995"/>
    </source>
</evidence>
<dbReference type="GO" id="GO:0006950">
    <property type="term" value="P:response to stress"/>
    <property type="evidence" value="ECO:0007669"/>
    <property type="project" value="TreeGrafter"/>
</dbReference>
<dbReference type="AlphaFoldDB" id="A0A2R8B0T2"/>
<keyword evidence="3" id="KW-0804">Transcription</keyword>
<dbReference type="SUPFAM" id="SSF46785">
    <property type="entry name" value="Winged helix' DNA-binding domain"/>
    <property type="match status" value="1"/>
</dbReference>
<accession>A0A2R8B0T2</accession>
<dbReference type="EMBL" id="OMOJ01000012">
    <property type="protein sequence ID" value="SPF81709.1"/>
    <property type="molecule type" value="Genomic_DNA"/>
</dbReference>
<evidence type="ECO:0000256" key="1">
    <source>
        <dbReference type="ARBA" id="ARBA00023015"/>
    </source>
</evidence>
<sequence length="163" mass="18190">MRNLLVLRDIHQKGRVMKAHGMVGHMIRRLNQLSTQVFFRHMQEAGLDLTSVQFAAMDAILENPGIDQAGVAGLIGYDRATIGGVIDRLVQKGLVARQVSKRDRRAREVALTPEGEALFQRMLPIVAGLQAEIVGRLTPEEQAIFFKLARKAIGEDRDEPRPE</sequence>
<proteinExistence type="predicted"/>
<feature type="domain" description="HTH marR-type" evidence="4">
    <location>
        <begin position="23"/>
        <end position="154"/>
    </location>
</feature>
<dbReference type="PANTHER" id="PTHR33164:SF95">
    <property type="entry name" value="TRANSCRIPTIONAL REGULATOR"/>
    <property type="match status" value="1"/>
</dbReference>
<dbReference type="PANTHER" id="PTHR33164">
    <property type="entry name" value="TRANSCRIPTIONAL REGULATOR, MARR FAMILY"/>
    <property type="match status" value="1"/>
</dbReference>
<dbReference type="InterPro" id="IPR023187">
    <property type="entry name" value="Tscrpt_reg_MarR-type_CS"/>
</dbReference>
<gene>
    <name evidence="5" type="primary">hosA_2</name>
    <name evidence="5" type="ORF">PRI8871_03534</name>
</gene>
<name>A0A2R8B0T2_9RHOB</name>
<evidence type="ECO:0000313" key="5">
    <source>
        <dbReference type="EMBL" id="SPF81709.1"/>
    </source>
</evidence>
<dbReference type="Pfam" id="PF12802">
    <property type="entry name" value="MarR_2"/>
    <property type="match status" value="1"/>
</dbReference>
<evidence type="ECO:0000256" key="2">
    <source>
        <dbReference type="ARBA" id="ARBA00023125"/>
    </source>
</evidence>
<organism evidence="5 6">
    <name type="scientific">Pseudoprimorskyibacter insulae</name>
    <dbReference type="NCBI Taxonomy" id="1695997"/>
    <lineage>
        <taxon>Bacteria</taxon>
        <taxon>Pseudomonadati</taxon>
        <taxon>Pseudomonadota</taxon>
        <taxon>Alphaproteobacteria</taxon>
        <taxon>Rhodobacterales</taxon>
        <taxon>Paracoccaceae</taxon>
        <taxon>Pseudoprimorskyibacter</taxon>
    </lineage>
</organism>
<dbReference type="Gene3D" id="1.10.10.10">
    <property type="entry name" value="Winged helix-like DNA-binding domain superfamily/Winged helix DNA-binding domain"/>
    <property type="match status" value="1"/>
</dbReference>
<dbReference type="InterPro" id="IPR000835">
    <property type="entry name" value="HTH_MarR-typ"/>
</dbReference>